<sequence length="207" mass="23337">MISENVKRELNGLLSDGELGHMTRVGFMVETLAAKLAGIDRKKAKMLGDAAYYHDVGKIYVPRKILLKRGRLTSDESNLVRMHCVYGQLVLTQMNERVSFAEEYLNLATASALYHHERWDGGGYPFGLKAKEIPLLARLTSICDTYDAITSVRPYRRGKQHEQACAELERYAGIQFDPELVDIFLEHGAEMKTHAAEARAEPRQPGQ</sequence>
<dbReference type="PANTHER" id="PTHR45228">
    <property type="entry name" value="CYCLIC DI-GMP PHOSPHODIESTERASE TM_0186-RELATED"/>
    <property type="match status" value="1"/>
</dbReference>
<dbReference type="InterPro" id="IPR052020">
    <property type="entry name" value="Cyclic_di-GMP/3'3'-cGAMP_PDE"/>
</dbReference>
<dbReference type="RefSeq" id="WP_159435442.1">
    <property type="nucleotide sequence ID" value="NZ_FQXV01000013.1"/>
</dbReference>
<evidence type="ECO:0000313" key="3">
    <source>
        <dbReference type="Proteomes" id="UP000183995"/>
    </source>
</evidence>
<dbReference type="STRING" id="1123282.SAMN02745823_03196"/>
<dbReference type="PROSITE" id="PS51832">
    <property type="entry name" value="HD_GYP"/>
    <property type="match status" value="1"/>
</dbReference>
<dbReference type="Gene3D" id="1.10.3210.10">
    <property type="entry name" value="Hypothetical protein af1432"/>
    <property type="match status" value="1"/>
</dbReference>
<feature type="domain" description="HD-GYP" evidence="1">
    <location>
        <begin position="1"/>
        <end position="200"/>
    </location>
</feature>
<dbReference type="SUPFAM" id="SSF109604">
    <property type="entry name" value="HD-domain/PDEase-like"/>
    <property type="match status" value="1"/>
</dbReference>
<name>A0A1M5Z410_9FIRM</name>
<dbReference type="EMBL" id="FQXV01000013">
    <property type="protein sequence ID" value="SHI19002.1"/>
    <property type="molecule type" value="Genomic_DNA"/>
</dbReference>
<gene>
    <name evidence="2" type="ORF">SAMN02745823_03196</name>
</gene>
<dbReference type="Pfam" id="PF13487">
    <property type="entry name" value="HD_5"/>
    <property type="match status" value="1"/>
</dbReference>
<dbReference type="CDD" id="cd00077">
    <property type="entry name" value="HDc"/>
    <property type="match status" value="1"/>
</dbReference>
<evidence type="ECO:0000313" key="2">
    <source>
        <dbReference type="EMBL" id="SHI19002.1"/>
    </source>
</evidence>
<dbReference type="PANTHER" id="PTHR45228:SF8">
    <property type="entry name" value="TWO-COMPONENT RESPONSE REGULATOR-RELATED"/>
    <property type="match status" value="1"/>
</dbReference>
<dbReference type="Proteomes" id="UP000183995">
    <property type="component" value="Unassembled WGS sequence"/>
</dbReference>
<dbReference type="InterPro" id="IPR037522">
    <property type="entry name" value="HD_GYP_dom"/>
</dbReference>
<organism evidence="2 3">
    <name type="scientific">Sporobacter termitidis DSM 10068</name>
    <dbReference type="NCBI Taxonomy" id="1123282"/>
    <lineage>
        <taxon>Bacteria</taxon>
        <taxon>Bacillati</taxon>
        <taxon>Bacillota</taxon>
        <taxon>Clostridia</taxon>
        <taxon>Eubacteriales</taxon>
        <taxon>Oscillospiraceae</taxon>
        <taxon>Sporobacter</taxon>
    </lineage>
</organism>
<dbReference type="InterPro" id="IPR003607">
    <property type="entry name" value="HD/PDEase_dom"/>
</dbReference>
<proteinExistence type="predicted"/>
<reference evidence="2 3" key="1">
    <citation type="submission" date="2016-11" db="EMBL/GenBank/DDBJ databases">
        <authorList>
            <person name="Jaros S."/>
            <person name="Januszkiewicz K."/>
            <person name="Wedrychowicz H."/>
        </authorList>
    </citation>
    <scope>NUCLEOTIDE SEQUENCE [LARGE SCALE GENOMIC DNA]</scope>
    <source>
        <strain evidence="2 3">DSM 10068</strain>
    </source>
</reference>
<evidence type="ECO:0000259" key="1">
    <source>
        <dbReference type="PROSITE" id="PS51832"/>
    </source>
</evidence>
<keyword evidence="3" id="KW-1185">Reference proteome</keyword>
<dbReference type="AlphaFoldDB" id="A0A1M5Z410"/>
<dbReference type="SMART" id="SM00471">
    <property type="entry name" value="HDc"/>
    <property type="match status" value="1"/>
</dbReference>
<dbReference type="OrthoDB" id="9804747at2"/>
<protein>
    <submittedName>
        <fullName evidence="2">HD domain-containing protein</fullName>
    </submittedName>
</protein>
<accession>A0A1M5Z410</accession>